<dbReference type="PROSITE" id="PS51186">
    <property type="entry name" value="GNAT"/>
    <property type="match status" value="1"/>
</dbReference>
<proteinExistence type="predicted"/>
<dbReference type="InterPro" id="IPR016181">
    <property type="entry name" value="Acyl_CoA_acyltransferase"/>
</dbReference>
<evidence type="ECO:0000313" key="3">
    <source>
        <dbReference type="Proteomes" id="UP000184114"/>
    </source>
</evidence>
<dbReference type="EMBL" id="FQTY01000012">
    <property type="protein sequence ID" value="SHE95428.1"/>
    <property type="molecule type" value="Genomic_DNA"/>
</dbReference>
<dbReference type="GO" id="GO:0005840">
    <property type="term" value="C:ribosome"/>
    <property type="evidence" value="ECO:0007669"/>
    <property type="project" value="UniProtKB-KW"/>
</dbReference>
<gene>
    <name evidence="2" type="ORF">SAMN02745784_02336</name>
</gene>
<dbReference type="Proteomes" id="UP000184114">
    <property type="component" value="Unassembled WGS sequence"/>
</dbReference>
<dbReference type="GO" id="GO:0016747">
    <property type="term" value="F:acyltransferase activity, transferring groups other than amino-acyl groups"/>
    <property type="evidence" value="ECO:0007669"/>
    <property type="project" value="InterPro"/>
</dbReference>
<dbReference type="SUPFAM" id="SSF55729">
    <property type="entry name" value="Acyl-CoA N-acyltransferases (Nat)"/>
    <property type="match status" value="1"/>
</dbReference>
<dbReference type="RefSeq" id="WP_072976454.1">
    <property type="nucleotide sequence ID" value="NZ_FQTY01000012.1"/>
</dbReference>
<feature type="domain" description="N-acetyltransferase" evidence="1">
    <location>
        <begin position="4"/>
        <end position="156"/>
    </location>
</feature>
<accession>A0A1M4XPQ9</accession>
<sequence>MNNYIIKELTEEYAIEICNWKYEKEYAVYNFSDYDTVVKNGWGLSIKEKREDEFIGILYNDELIGYGRITNDCGKSIIGIGLKPTFCGKGYGKDIMKLLIKESRKRYPQYPVTLEVRSFNKRAIKCYLDVGFEIKDKYIRDTFDGKDEFYYMEYSL</sequence>
<dbReference type="AlphaFoldDB" id="A0A1M4XPQ9"/>
<organism evidence="2 3">
    <name type="scientific">Tissierella praeacuta DSM 18095</name>
    <dbReference type="NCBI Taxonomy" id="1123404"/>
    <lineage>
        <taxon>Bacteria</taxon>
        <taxon>Bacillati</taxon>
        <taxon>Bacillota</taxon>
        <taxon>Tissierellia</taxon>
        <taxon>Tissierellales</taxon>
        <taxon>Tissierellaceae</taxon>
        <taxon>Tissierella</taxon>
    </lineage>
</organism>
<dbReference type="Pfam" id="PF00583">
    <property type="entry name" value="Acetyltransf_1"/>
    <property type="match status" value="1"/>
</dbReference>
<name>A0A1M4XPQ9_9FIRM</name>
<evidence type="ECO:0000313" key="2">
    <source>
        <dbReference type="EMBL" id="SHE95428.1"/>
    </source>
</evidence>
<dbReference type="InterPro" id="IPR000182">
    <property type="entry name" value="GNAT_dom"/>
</dbReference>
<keyword evidence="3" id="KW-1185">Reference proteome</keyword>
<keyword evidence="2" id="KW-0689">Ribosomal protein</keyword>
<dbReference type="STRING" id="1123404.SAMN02745784_02336"/>
<dbReference type="CDD" id="cd04301">
    <property type="entry name" value="NAT_SF"/>
    <property type="match status" value="1"/>
</dbReference>
<evidence type="ECO:0000259" key="1">
    <source>
        <dbReference type="PROSITE" id="PS51186"/>
    </source>
</evidence>
<reference evidence="3" key="1">
    <citation type="submission" date="2016-11" db="EMBL/GenBank/DDBJ databases">
        <authorList>
            <person name="Varghese N."/>
            <person name="Submissions S."/>
        </authorList>
    </citation>
    <scope>NUCLEOTIDE SEQUENCE [LARGE SCALE GENOMIC DNA]</scope>
    <source>
        <strain evidence="3">DSM 18095</strain>
    </source>
</reference>
<keyword evidence="2" id="KW-0687">Ribonucleoprotein</keyword>
<dbReference type="GeneID" id="90994150"/>
<dbReference type="Gene3D" id="3.40.630.30">
    <property type="match status" value="1"/>
</dbReference>
<protein>
    <submittedName>
        <fullName evidence="2">Ribosomal protein S18 acetylase RimI</fullName>
    </submittedName>
</protein>